<feature type="compositionally biased region" description="Polar residues" evidence="1">
    <location>
        <begin position="395"/>
        <end position="406"/>
    </location>
</feature>
<dbReference type="Proteomes" id="UP001218188">
    <property type="component" value="Unassembled WGS sequence"/>
</dbReference>
<evidence type="ECO:0000313" key="3">
    <source>
        <dbReference type="Proteomes" id="UP001218188"/>
    </source>
</evidence>
<evidence type="ECO:0000313" key="2">
    <source>
        <dbReference type="EMBL" id="KAJ7024101.1"/>
    </source>
</evidence>
<feature type="region of interest" description="Disordered" evidence="1">
    <location>
        <begin position="381"/>
        <end position="406"/>
    </location>
</feature>
<feature type="compositionally biased region" description="Polar residues" evidence="1">
    <location>
        <begin position="348"/>
        <end position="362"/>
    </location>
</feature>
<evidence type="ECO:0000256" key="1">
    <source>
        <dbReference type="SAM" id="MobiDB-lite"/>
    </source>
</evidence>
<feature type="compositionally biased region" description="Low complexity" evidence="1">
    <location>
        <begin position="243"/>
        <end position="252"/>
    </location>
</feature>
<dbReference type="EMBL" id="JARJCM010000175">
    <property type="protein sequence ID" value="KAJ7024101.1"/>
    <property type="molecule type" value="Genomic_DNA"/>
</dbReference>
<gene>
    <name evidence="2" type="ORF">C8F04DRAFT_1192730</name>
</gene>
<feature type="region of interest" description="Disordered" evidence="1">
    <location>
        <begin position="338"/>
        <end position="362"/>
    </location>
</feature>
<feature type="region of interest" description="Disordered" evidence="1">
    <location>
        <begin position="33"/>
        <end position="87"/>
    </location>
</feature>
<name>A0AAD6SCD6_9AGAR</name>
<protein>
    <submittedName>
        <fullName evidence="2">Uncharacterized protein</fullName>
    </submittedName>
</protein>
<reference evidence="2" key="1">
    <citation type="submission" date="2023-03" db="EMBL/GenBank/DDBJ databases">
        <title>Massive genome expansion in bonnet fungi (Mycena s.s.) driven by repeated elements and novel gene families across ecological guilds.</title>
        <authorList>
            <consortium name="Lawrence Berkeley National Laboratory"/>
            <person name="Harder C.B."/>
            <person name="Miyauchi S."/>
            <person name="Viragh M."/>
            <person name="Kuo A."/>
            <person name="Thoen E."/>
            <person name="Andreopoulos B."/>
            <person name="Lu D."/>
            <person name="Skrede I."/>
            <person name="Drula E."/>
            <person name="Henrissat B."/>
            <person name="Morin E."/>
            <person name="Kohler A."/>
            <person name="Barry K."/>
            <person name="LaButti K."/>
            <person name="Morin E."/>
            <person name="Salamov A."/>
            <person name="Lipzen A."/>
            <person name="Mereny Z."/>
            <person name="Hegedus B."/>
            <person name="Baldrian P."/>
            <person name="Stursova M."/>
            <person name="Weitz H."/>
            <person name="Taylor A."/>
            <person name="Grigoriev I.V."/>
            <person name="Nagy L.G."/>
            <person name="Martin F."/>
            <person name="Kauserud H."/>
        </authorList>
    </citation>
    <scope>NUCLEOTIDE SEQUENCE</scope>
    <source>
        <strain evidence="2">CBHHK200</strain>
    </source>
</reference>
<accession>A0AAD6SCD6</accession>
<feature type="region of interest" description="Disordered" evidence="1">
    <location>
        <begin position="207"/>
        <end position="258"/>
    </location>
</feature>
<keyword evidence="3" id="KW-1185">Reference proteome</keyword>
<organism evidence="2 3">
    <name type="scientific">Mycena alexandri</name>
    <dbReference type="NCBI Taxonomy" id="1745969"/>
    <lineage>
        <taxon>Eukaryota</taxon>
        <taxon>Fungi</taxon>
        <taxon>Dikarya</taxon>
        <taxon>Basidiomycota</taxon>
        <taxon>Agaricomycotina</taxon>
        <taxon>Agaricomycetes</taxon>
        <taxon>Agaricomycetidae</taxon>
        <taxon>Agaricales</taxon>
        <taxon>Marasmiineae</taxon>
        <taxon>Mycenaceae</taxon>
        <taxon>Mycena</taxon>
    </lineage>
</organism>
<dbReference type="AlphaFoldDB" id="A0AAD6SCD6"/>
<comment type="caution">
    <text evidence="2">The sequence shown here is derived from an EMBL/GenBank/DDBJ whole genome shotgun (WGS) entry which is preliminary data.</text>
</comment>
<proteinExistence type="predicted"/>
<sequence length="406" mass="45318">MPRWVTRKEGGRERAVDYKYREDGGEAEWKEGRHVRKEKIRAAPAPWRTRTQRGVGPPPSSSPHAPSHRPTATPGTMRSSGCITHPMVPDGRTAGCVGEYRQRGHPAIPSPRLRKKHALLQRGAEKKRSKQPYCASSTQRMSRRRIVPLAWIVGRRRTQHPRRTAHEYLRPHPRIWGGISATSCVLVPAGNPRSCDTAGKNLVRRENIKSPTAYAPHRDEAQSGSKGLLRLTATQRTADETPSGRVVSSSQRGSEERLSKEHAHLHVRHVRSAHAAEAAYWNPFSIRANLRLCCPSRNIRKQQKRRTRTYDSHARARVPRPSVVEVNDGKTARRLRGQKAYNAGRNARGSNGPVNEHNGSMTMSADLRSGRRAAACSACDKASKVSRANMRETAQRVSKPSTAKPE</sequence>
<feature type="compositionally biased region" description="Polar residues" evidence="1">
    <location>
        <begin position="73"/>
        <end position="82"/>
    </location>
</feature>